<evidence type="ECO:0000256" key="1">
    <source>
        <dbReference type="SAM" id="Phobius"/>
    </source>
</evidence>
<organism evidence="2 3">
    <name type="scientific">Glycine soja</name>
    <name type="common">Wild soybean</name>
    <dbReference type="NCBI Taxonomy" id="3848"/>
    <lineage>
        <taxon>Eukaryota</taxon>
        <taxon>Viridiplantae</taxon>
        <taxon>Streptophyta</taxon>
        <taxon>Embryophyta</taxon>
        <taxon>Tracheophyta</taxon>
        <taxon>Spermatophyta</taxon>
        <taxon>Magnoliopsida</taxon>
        <taxon>eudicotyledons</taxon>
        <taxon>Gunneridae</taxon>
        <taxon>Pentapetalae</taxon>
        <taxon>rosids</taxon>
        <taxon>fabids</taxon>
        <taxon>Fabales</taxon>
        <taxon>Fabaceae</taxon>
        <taxon>Papilionoideae</taxon>
        <taxon>50 kb inversion clade</taxon>
        <taxon>NPAAA clade</taxon>
        <taxon>indigoferoid/millettioid clade</taxon>
        <taxon>Phaseoleae</taxon>
        <taxon>Glycine</taxon>
        <taxon>Glycine subgen. Soja</taxon>
    </lineage>
</organism>
<keyword evidence="3" id="KW-1185">Reference proteome</keyword>
<feature type="transmembrane region" description="Helical" evidence="1">
    <location>
        <begin position="41"/>
        <end position="62"/>
    </location>
</feature>
<name>A0A445F2H8_GLYSO</name>
<proteinExistence type="predicted"/>
<keyword evidence="1" id="KW-0812">Transmembrane</keyword>
<reference evidence="2 3" key="1">
    <citation type="submission" date="2018-09" db="EMBL/GenBank/DDBJ databases">
        <title>A high-quality reference genome of wild soybean provides a powerful tool to mine soybean genomes.</title>
        <authorList>
            <person name="Xie M."/>
            <person name="Chung C.Y.L."/>
            <person name="Li M.-W."/>
            <person name="Wong F.-L."/>
            <person name="Chan T.-F."/>
            <person name="Lam H.-M."/>
        </authorList>
    </citation>
    <scope>NUCLEOTIDE SEQUENCE [LARGE SCALE GENOMIC DNA]</scope>
    <source>
        <strain evidence="3">cv. W05</strain>
        <tissue evidence="2">Hypocotyl of etiolated seedlings</tissue>
    </source>
</reference>
<protein>
    <submittedName>
        <fullName evidence="2">Uncharacterized protein</fullName>
    </submittedName>
</protein>
<gene>
    <name evidence="2" type="ORF">D0Y65_053579</name>
</gene>
<dbReference type="AlphaFoldDB" id="A0A445F2H8"/>
<dbReference type="EMBL" id="QZWG01000020">
    <property type="protein sequence ID" value="RZB43023.1"/>
    <property type="molecule type" value="Genomic_DNA"/>
</dbReference>
<evidence type="ECO:0000313" key="3">
    <source>
        <dbReference type="Proteomes" id="UP000289340"/>
    </source>
</evidence>
<accession>A0A445F2H8</accession>
<comment type="caution">
    <text evidence="2">The sequence shown here is derived from an EMBL/GenBank/DDBJ whole genome shotgun (WGS) entry which is preliminary data.</text>
</comment>
<evidence type="ECO:0000313" key="2">
    <source>
        <dbReference type="EMBL" id="RZB43023.1"/>
    </source>
</evidence>
<keyword evidence="1" id="KW-0472">Membrane</keyword>
<sequence length="78" mass="9305">MQILGEKNEKIQSTTLQLKEFIWYSKKTFTFDQTGKKILTFLARLFLVSKLTYIIFSFPHYAGCPNRICNRKHKPQEF</sequence>
<keyword evidence="1" id="KW-1133">Transmembrane helix</keyword>
<dbReference type="Proteomes" id="UP000289340">
    <property type="component" value="Chromosome 20"/>
</dbReference>